<feature type="region of interest" description="Disordered" evidence="2">
    <location>
        <begin position="388"/>
        <end position="408"/>
    </location>
</feature>
<evidence type="ECO:0000313" key="4">
    <source>
        <dbReference type="Proteomes" id="UP000076552"/>
    </source>
</evidence>
<keyword evidence="4" id="KW-1185">Reference proteome</keyword>
<feature type="coiled-coil region" evidence="1">
    <location>
        <begin position="62"/>
        <end position="173"/>
    </location>
</feature>
<keyword evidence="1" id="KW-0175">Coiled coil</keyword>
<evidence type="ECO:0000256" key="2">
    <source>
        <dbReference type="SAM" id="MobiDB-lite"/>
    </source>
</evidence>
<feature type="region of interest" description="Disordered" evidence="2">
    <location>
        <begin position="451"/>
        <end position="498"/>
    </location>
</feature>
<protein>
    <submittedName>
        <fullName evidence="3">MEI5 protein</fullName>
    </submittedName>
</protein>
<evidence type="ECO:0000313" key="3">
    <source>
        <dbReference type="EMBL" id="KZL76540.1"/>
    </source>
</evidence>
<organism evidence="3 4">
    <name type="scientific">Colletotrichum tofieldiae</name>
    <dbReference type="NCBI Taxonomy" id="708197"/>
    <lineage>
        <taxon>Eukaryota</taxon>
        <taxon>Fungi</taxon>
        <taxon>Dikarya</taxon>
        <taxon>Ascomycota</taxon>
        <taxon>Pezizomycotina</taxon>
        <taxon>Sordariomycetes</taxon>
        <taxon>Hypocreomycetidae</taxon>
        <taxon>Glomerellales</taxon>
        <taxon>Glomerellaceae</taxon>
        <taxon>Colletotrichum</taxon>
        <taxon>Colletotrichum spaethianum species complex</taxon>
    </lineage>
</organism>
<comment type="caution">
    <text evidence="3">The sequence shown here is derived from an EMBL/GenBank/DDBJ whole genome shotgun (WGS) entry which is preliminary data.</text>
</comment>
<reference evidence="3 4" key="1">
    <citation type="submission" date="2015-06" db="EMBL/GenBank/DDBJ databases">
        <title>Survival trade-offs in plant roots during colonization by closely related pathogenic and mutualistic fungi.</title>
        <authorList>
            <person name="Hacquard S."/>
            <person name="Kracher B."/>
            <person name="Hiruma K."/>
            <person name="Weinman A."/>
            <person name="Muench P."/>
            <person name="Garrido Oter R."/>
            <person name="Ver Loren van Themaat E."/>
            <person name="Dallerey J.-F."/>
            <person name="Damm U."/>
            <person name="Henrissat B."/>
            <person name="Lespinet O."/>
            <person name="Thon M."/>
            <person name="Kemen E."/>
            <person name="McHardy A.C."/>
            <person name="Schulze-Lefert P."/>
            <person name="O'Connell R.J."/>
        </authorList>
    </citation>
    <scope>NUCLEOTIDE SEQUENCE [LARGE SCALE GENOMIC DNA]</scope>
    <source>
        <strain evidence="3 4">0861</strain>
    </source>
</reference>
<dbReference type="Proteomes" id="UP000076552">
    <property type="component" value="Unassembled WGS sequence"/>
</dbReference>
<evidence type="ECO:0000256" key="1">
    <source>
        <dbReference type="SAM" id="Coils"/>
    </source>
</evidence>
<dbReference type="AlphaFoldDB" id="A0A166XF32"/>
<proteinExistence type="predicted"/>
<feature type="compositionally biased region" description="Basic and acidic residues" evidence="2">
    <location>
        <begin position="395"/>
        <end position="407"/>
    </location>
</feature>
<accession>A0A166XF32</accession>
<gene>
    <name evidence="3" type="ORF">CT0861_00825</name>
</gene>
<name>A0A166XF32_9PEZI</name>
<dbReference type="EMBL" id="LFIV01000014">
    <property type="protein sequence ID" value="KZL76540.1"/>
    <property type="molecule type" value="Genomic_DNA"/>
</dbReference>
<sequence length="498" mass="55300">MATQMDSPQPVESFIKLFEMISKDPSYSLLQTLVEENERLRVSSANLKTAYNENFWTVANLQQDLQKELGRTAKKAAELESVENTANELKNEIEQANITLKKKESELAGTAEGISKMQGLLKDKQAEVDQLREALKGEKSDAEEARVAKHEAEEQTKALEAELKRNKARLEKLDGFVTKLHPQPPDAIREQLGTIFKSSLSLMRSFLGIDLPENILSDSSKWNEIRNHLTVTRAIPVPSTNSPAAKQMRVAASLAILASSLTTHVFQPTYLLGDNELATLLNELSSTEFEKEAHLRSALLPLFPHKQMEHAAERAQKATSDLVKCVSSLILPSKRDEFASALLQICQNASRYWTEIQRLADRVEPVVSFDIVSEADDWKLIQFPGMDARQGSSSGHKEGSVQSKPEDMLCSGTENVVSIVWPAFVLFDDEQQEVLNEGFVLENFQVEDARVEESSGFGTGNRRMTRHNSRRNAAQNESEATEKKGFLSNGAGGPSGGD</sequence>